<dbReference type="EMBL" id="LWDX02055272">
    <property type="protein sequence ID" value="OEL18891.1"/>
    <property type="molecule type" value="Genomic_DNA"/>
</dbReference>
<accession>A0A1E5V194</accession>
<sequence>LRQHTSVLVEDGAMTSFWHDHWIGSAPLATIMSVLLSHTTRPNMSVKAAVADGEWNLCLLPRLSLVANNELQVLLQGLQQVQLMAMTIDQRRMWTSLKLFSIANLYRAMSPMVQEDAFTTTI</sequence>
<dbReference type="Proteomes" id="UP000095767">
    <property type="component" value="Unassembled WGS sequence"/>
</dbReference>
<organism evidence="1 2">
    <name type="scientific">Dichanthelium oligosanthes</name>
    <dbReference type="NCBI Taxonomy" id="888268"/>
    <lineage>
        <taxon>Eukaryota</taxon>
        <taxon>Viridiplantae</taxon>
        <taxon>Streptophyta</taxon>
        <taxon>Embryophyta</taxon>
        <taxon>Tracheophyta</taxon>
        <taxon>Spermatophyta</taxon>
        <taxon>Magnoliopsida</taxon>
        <taxon>Liliopsida</taxon>
        <taxon>Poales</taxon>
        <taxon>Poaceae</taxon>
        <taxon>PACMAD clade</taxon>
        <taxon>Panicoideae</taxon>
        <taxon>Panicodae</taxon>
        <taxon>Paniceae</taxon>
        <taxon>Dichantheliinae</taxon>
        <taxon>Dichanthelium</taxon>
    </lineage>
</organism>
<reference evidence="1 2" key="1">
    <citation type="submission" date="2016-09" db="EMBL/GenBank/DDBJ databases">
        <title>The draft genome of Dichanthelium oligosanthes: A C3 panicoid grass species.</title>
        <authorList>
            <person name="Studer A.J."/>
            <person name="Schnable J.C."/>
            <person name="Brutnell T.P."/>
        </authorList>
    </citation>
    <scope>NUCLEOTIDE SEQUENCE [LARGE SCALE GENOMIC DNA]</scope>
    <source>
        <strain evidence="2">cv. Kellogg 1175</strain>
        <tissue evidence="1">Leaf</tissue>
    </source>
</reference>
<feature type="non-terminal residue" evidence="1">
    <location>
        <position position="1"/>
    </location>
</feature>
<dbReference type="OrthoDB" id="1306001at2759"/>
<proteinExistence type="predicted"/>
<protein>
    <submittedName>
        <fullName evidence="1">Uncharacterized protein</fullName>
    </submittedName>
</protein>
<evidence type="ECO:0000313" key="2">
    <source>
        <dbReference type="Proteomes" id="UP000095767"/>
    </source>
</evidence>
<comment type="caution">
    <text evidence="1">The sequence shown here is derived from an EMBL/GenBank/DDBJ whole genome shotgun (WGS) entry which is preliminary data.</text>
</comment>
<keyword evidence="2" id="KW-1185">Reference proteome</keyword>
<gene>
    <name evidence="1" type="ORF">BAE44_0020090</name>
</gene>
<name>A0A1E5V194_9POAL</name>
<dbReference type="AlphaFoldDB" id="A0A1E5V194"/>
<evidence type="ECO:0000313" key="1">
    <source>
        <dbReference type="EMBL" id="OEL18891.1"/>
    </source>
</evidence>